<evidence type="ECO:0000256" key="2">
    <source>
        <dbReference type="ARBA" id="ARBA00022692"/>
    </source>
</evidence>
<feature type="transmembrane region" description="Helical" evidence="6">
    <location>
        <begin position="39"/>
        <end position="62"/>
    </location>
</feature>
<feature type="compositionally biased region" description="Polar residues" evidence="5">
    <location>
        <begin position="420"/>
        <end position="439"/>
    </location>
</feature>
<dbReference type="PANTHER" id="PTHR46141:SF1">
    <property type="entry name" value="SODIUM LEAK CHANNEL NALCN"/>
    <property type="match status" value="1"/>
</dbReference>
<proteinExistence type="predicted"/>
<feature type="compositionally biased region" description="Gly residues" evidence="5">
    <location>
        <begin position="219"/>
        <end position="230"/>
    </location>
</feature>
<dbReference type="PANTHER" id="PTHR46141">
    <property type="entry name" value="SODIUM LEAK CHANNEL NON-SELECTIVE PROTEIN"/>
    <property type="match status" value="1"/>
</dbReference>
<evidence type="ECO:0000256" key="1">
    <source>
        <dbReference type="ARBA" id="ARBA00004141"/>
    </source>
</evidence>
<feature type="compositionally biased region" description="Basic residues" evidence="5">
    <location>
        <begin position="403"/>
        <end position="412"/>
    </location>
</feature>
<accession>A0A1I8IWV7</accession>
<evidence type="ECO:0000256" key="6">
    <source>
        <dbReference type="SAM" id="Phobius"/>
    </source>
</evidence>
<name>A0A1I8IWV7_9PLAT</name>
<keyword evidence="8" id="KW-1185">Reference proteome</keyword>
<keyword evidence="3 6" id="KW-1133">Transmembrane helix</keyword>
<comment type="subcellular location">
    <subcellularLocation>
        <location evidence="1">Membrane</location>
        <topology evidence="1">Multi-pass membrane protein</topology>
    </subcellularLocation>
</comment>
<dbReference type="InterPro" id="IPR028823">
    <property type="entry name" value="NALCN"/>
</dbReference>
<feature type="domain" description="Ion transport" evidence="7">
    <location>
        <begin position="1"/>
        <end position="66"/>
    </location>
</feature>
<dbReference type="GO" id="GO:0032230">
    <property type="term" value="P:positive regulation of synaptic transmission, GABAergic"/>
    <property type="evidence" value="ECO:0007669"/>
    <property type="project" value="TreeGrafter"/>
</dbReference>
<evidence type="ECO:0000256" key="5">
    <source>
        <dbReference type="SAM" id="MobiDB-lite"/>
    </source>
</evidence>
<dbReference type="InterPro" id="IPR005821">
    <property type="entry name" value="Ion_trans_dom"/>
</dbReference>
<dbReference type="GO" id="GO:0005261">
    <property type="term" value="F:monoatomic cation channel activity"/>
    <property type="evidence" value="ECO:0007669"/>
    <property type="project" value="InterPro"/>
</dbReference>
<dbReference type="Gene3D" id="1.10.287.70">
    <property type="match status" value="1"/>
</dbReference>
<feature type="region of interest" description="Disordered" evidence="5">
    <location>
        <begin position="207"/>
        <end position="230"/>
    </location>
</feature>
<feature type="region of interest" description="Disordered" evidence="5">
    <location>
        <begin position="403"/>
        <end position="476"/>
    </location>
</feature>
<evidence type="ECO:0000313" key="8">
    <source>
        <dbReference type="Proteomes" id="UP000095280"/>
    </source>
</evidence>
<evidence type="ECO:0000313" key="9">
    <source>
        <dbReference type="WBParaSite" id="maker-uti_cns_0018288-snap-gene-0.3-mRNA-1"/>
    </source>
</evidence>
<keyword evidence="4 6" id="KW-0472">Membrane</keyword>
<evidence type="ECO:0000256" key="3">
    <source>
        <dbReference type="ARBA" id="ARBA00022989"/>
    </source>
</evidence>
<dbReference type="GO" id="GO:0005886">
    <property type="term" value="C:plasma membrane"/>
    <property type="evidence" value="ECO:0007669"/>
    <property type="project" value="TreeGrafter"/>
</dbReference>
<dbReference type="AlphaFoldDB" id="A0A1I8IWV7"/>
<dbReference type="WBParaSite" id="maker-uti_cns_0018288-snap-gene-0.3-mRNA-1">
    <property type="protein sequence ID" value="maker-uti_cns_0018288-snap-gene-0.3-mRNA-1"/>
    <property type="gene ID" value="maker-uti_cns_0018288-snap-gene-0.3"/>
</dbReference>
<reference evidence="9" key="1">
    <citation type="submission" date="2016-11" db="UniProtKB">
        <authorList>
            <consortium name="WormBaseParasite"/>
        </authorList>
    </citation>
    <scope>IDENTIFICATION</scope>
</reference>
<dbReference type="GO" id="GO:0032224">
    <property type="term" value="P:positive regulation of synaptic transmission, cholinergic"/>
    <property type="evidence" value="ECO:0007669"/>
    <property type="project" value="TreeGrafter"/>
</dbReference>
<organism evidence="8 9">
    <name type="scientific">Macrostomum lignano</name>
    <dbReference type="NCBI Taxonomy" id="282301"/>
    <lineage>
        <taxon>Eukaryota</taxon>
        <taxon>Metazoa</taxon>
        <taxon>Spiralia</taxon>
        <taxon>Lophotrochozoa</taxon>
        <taxon>Platyhelminthes</taxon>
        <taxon>Rhabditophora</taxon>
        <taxon>Macrostomorpha</taxon>
        <taxon>Macrostomida</taxon>
        <taxon>Macrostomidae</taxon>
        <taxon>Macrostomum</taxon>
    </lineage>
</organism>
<dbReference type="Proteomes" id="UP000095280">
    <property type="component" value="Unplaced"/>
</dbReference>
<evidence type="ECO:0000259" key="7">
    <source>
        <dbReference type="Pfam" id="PF00520"/>
    </source>
</evidence>
<dbReference type="Pfam" id="PF00520">
    <property type="entry name" value="Ion_trans"/>
    <property type="match status" value="1"/>
</dbReference>
<evidence type="ECO:0000256" key="4">
    <source>
        <dbReference type="ARBA" id="ARBA00023136"/>
    </source>
</evidence>
<keyword evidence="2 6" id="KW-0812">Transmembrane</keyword>
<protein>
    <submittedName>
        <fullName evidence="9">Ion_trans domain-containing protein</fullName>
    </submittedName>
</protein>
<sequence length="538" mass="59033">AFMSMFQILTQKGWVAVMHDTMDSVQRSNLGRGPVVLTAIYFVIYHLFVTLIILSLFVAVILDNLELDEDIKKLKQRKMREIISRDAAEAANALANIRKMIKLGRLLSDFLLPRIRDSFMRQFAGADSAADELQYCEAMESLSPELKRKVRGLKGEEKRFAINFIVDESNRMRLEANCLDQVGIGGGGGIGQVSLLGAQHHLRQERRSTTVRNRHGPSAVGGGGGGGGGGGIVAGQTVANKVQPDKAVHFRENGEVVHMTSARRNDDYDIKMLQQKAQQAERLRSQQEADLRENHPFFDKPLFAVGRESQFRDFCQLLVDARYRGSGESELKSRGKGASKMLGMITYLDWTMITLSVFSITSAAVAGSSSTAAASVVGKTIAGATLSVDHVHGVNAINDHFHPHHHQHQQQKHQHDQRSPRSSPTCLSQTGGLDSTGQNAVGALNDPTSVAMGTKRRRSLKATRSGGSGGGAALTTSQSCRKVPTIMIKTALSARHRHLASKKRSITHFVHSGCQDVKAWWKMQVLRSEESDDDFSDD</sequence>